<feature type="non-terminal residue" evidence="2">
    <location>
        <position position="69"/>
    </location>
</feature>
<feature type="region of interest" description="Disordered" evidence="1">
    <location>
        <begin position="48"/>
        <end position="69"/>
    </location>
</feature>
<dbReference type="AlphaFoldDB" id="A0A9W5S0N1"/>
<reference evidence="2 3" key="1">
    <citation type="submission" date="2014-02" db="EMBL/GenBank/DDBJ databases">
        <title>Genome sequence of Paenibacillus darwinianus reveals adaptive mechanisms for survival in Antarctic soils.</title>
        <authorList>
            <person name="Dsouza M."/>
            <person name="Taylor M.W."/>
            <person name="Turner S.J."/>
            <person name="Aislabie J."/>
        </authorList>
    </citation>
    <scope>NUCLEOTIDE SEQUENCE [LARGE SCALE GENOMIC DNA]</scope>
    <source>
        <strain evidence="2 3">CE1</strain>
    </source>
</reference>
<proteinExistence type="predicted"/>
<accession>A0A9W5S0N1</accession>
<gene>
    <name evidence="2" type="ORF">BG53_02725</name>
</gene>
<evidence type="ECO:0000313" key="2">
    <source>
        <dbReference type="EMBL" id="EXX87946.1"/>
    </source>
</evidence>
<keyword evidence="3" id="KW-1185">Reference proteome</keyword>
<dbReference type="EMBL" id="JFHU01000139">
    <property type="protein sequence ID" value="EXX87946.1"/>
    <property type="molecule type" value="Genomic_DNA"/>
</dbReference>
<dbReference type="Proteomes" id="UP000053750">
    <property type="component" value="Unassembled WGS sequence"/>
</dbReference>
<protein>
    <submittedName>
        <fullName evidence="2">Uncharacterized protein</fullName>
    </submittedName>
</protein>
<evidence type="ECO:0000256" key="1">
    <source>
        <dbReference type="SAM" id="MobiDB-lite"/>
    </source>
</evidence>
<comment type="caution">
    <text evidence="2">The sequence shown here is derived from an EMBL/GenBank/DDBJ whole genome shotgun (WGS) entry which is preliminary data.</text>
</comment>
<sequence>MEEHTVCPWCDTEIVWDEELGPEEYCPHCENDLKAYRTVSFSIDEEAGAADGAGGLRETTQAADGGIGG</sequence>
<evidence type="ECO:0000313" key="3">
    <source>
        <dbReference type="Proteomes" id="UP000053750"/>
    </source>
</evidence>
<name>A0A9W5S0N1_9BACL</name>
<organism evidence="2 3">
    <name type="scientific">Paenibacillus darwinianus</name>
    <dbReference type="NCBI Taxonomy" id="1380763"/>
    <lineage>
        <taxon>Bacteria</taxon>
        <taxon>Bacillati</taxon>
        <taxon>Bacillota</taxon>
        <taxon>Bacilli</taxon>
        <taxon>Bacillales</taxon>
        <taxon>Paenibacillaceae</taxon>
        <taxon>Paenibacillus</taxon>
    </lineage>
</organism>